<feature type="transmembrane region" description="Helical" evidence="1">
    <location>
        <begin position="81"/>
        <end position="99"/>
    </location>
</feature>
<reference evidence="2" key="1">
    <citation type="submission" date="2014-08" db="EMBL/GenBank/DDBJ databases">
        <title>Comparative genomics of the Paenibacillus odorifer group.</title>
        <authorList>
            <person name="den Bakker H.C."/>
            <person name="Tsai Y.-C.Y.-C."/>
            <person name="Martin N."/>
            <person name="Korlach J."/>
            <person name="Wiedmann M."/>
        </authorList>
    </citation>
    <scope>NUCLEOTIDE SEQUENCE [LARGE SCALE GENOMIC DNA]</scope>
    <source>
        <strain evidence="2">DSM 13188</strain>
    </source>
</reference>
<keyword evidence="1" id="KW-0812">Transmembrane</keyword>
<gene>
    <name evidence="2" type="ORF">PBOR_06010</name>
</gene>
<evidence type="ECO:0000313" key="3">
    <source>
        <dbReference type="Proteomes" id="UP000029518"/>
    </source>
</evidence>
<dbReference type="OrthoDB" id="2662575at2"/>
<dbReference type="AlphaFoldDB" id="A0A089L4Z9"/>
<dbReference type="Proteomes" id="UP000029518">
    <property type="component" value="Chromosome"/>
</dbReference>
<keyword evidence="1" id="KW-1133">Transmembrane helix</keyword>
<dbReference type="RefSeq" id="WP_042210862.1">
    <property type="nucleotide sequence ID" value="NZ_CP009285.1"/>
</dbReference>
<keyword evidence="1" id="KW-0472">Membrane</keyword>
<dbReference type="HOGENOM" id="CLU_2181268_0_0_9"/>
<evidence type="ECO:0000256" key="1">
    <source>
        <dbReference type="SAM" id="Phobius"/>
    </source>
</evidence>
<dbReference type="EMBL" id="CP009285">
    <property type="protein sequence ID" value="AIQ56541.1"/>
    <property type="molecule type" value="Genomic_DNA"/>
</dbReference>
<keyword evidence="3" id="KW-1185">Reference proteome</keyword>
<feature type="transmembrane region" description="Helical" evidence="1">
    <location>
        <begin position="6"/>
        <end position="24"/>
    </location>
</feature>
<evidence type="ECO:0000313" key="2">
    <source>
        <dbReference type="EMBL" id="AIQ56541.1"/>
    </source>
</evidence>
<accession>A0A089L4Z9</accession>
<name>A0A089L4Z9_PAEBO</name>
<organism evidence="2 3">
    <name type="scientific">Paenibacillus borealis</name>
    <dbReference type="NCBI Taxonomy" id="160799"/>
    <lineage>
        <taxon>Bacteria</taxon>
        <taxon>Bacillati</taxon>
        <taxon>Bacillota</taxon>
        <taxon>Bacilli</taxon>
        <taxon>Bacillales</taxon>
        <taxon>Paenibacillaceae</taxon>
        <taxon>Paenibacillus</taxon>
    </lineage>
</organism>
<feature type="transmembrane region" description="Helical" evidence="1">
    <location>
        <begin position="45"/>
        <end position="69"/>
    </location>
</feature>
<proteinExistence type="predicted"/>
<sequence>MEIVDLTLITLETIAFIAFTAYVIRYRRYFLGRGPLRTYNLYLRSVWVTYGAVALLCLNLLWGRMNIILGYNVDGSLSNIIREYVLILTLVMLVFAGWMHKELWDANRRDAKTRNRSNQSDRQHRLK</sequence>
<dbReference type="KEGG" id="pbd:PBOR_06010"/>
<protein>
    <submittedName>
        <fullName evidence="2">Uncharacterized protein</fullName>
    </submittedName>
</protein>